<dbReference type="InParanoid" id="A0A7M7M8B8"/>
<evidence type="ECO:0000256" key="2">
    <source>
        <dbReference type="ARBA" id="ARBA00014933"/>
    </source>
</evidence>
<organism evidence="3 4">
    <name type="scientific">Varroa destructor</name>
    <name type="common">Honeybee mite</name>
    <dbReference type="NCBI Taxonomy" id="109461"/>
    <lineage>
        <taxon>Eukaryota</taxon>
        <taxon>Metazoa</taxon>
        <taxon>Ecdysozoa</taxon>
        <taxon>Arthropoda</taxon>
        <taxon>Chelicerata</taxon>
        <taxon>Arachnida</taxon>
        <taxon>Acari</taxon>
        <taxon>Parasitiformes</taxon>
        <taxon>Mesostigmata</taxon>
        <taxon>Gamasina</taxon>
        <taxon>Dermanyssoidea</taxon>
        <taxon>Varroidae</taxon>
        <taxon>Varroa</taxon>
    </lineage>
</organism>
<name>A0A7M7M8B8_VARDE</name>
<protein>
    <recommendedName>
        <fullName evidence="2">26S proteasome non-ATPase regulatory subunit 5</fullName>
    </recommendedName>
</protein>
<dbReference type="OMA" id="HSHPMET"/>
<dbReference type="PANTHER" id="PTHR13554">
    <property type="entry name" value="26S PROTEASOME NON-ATPASE REGULATORY SUBUNIT 5-RELATED"/>
    <property type="match status" value="1"/>
</dbReference>
<dbReference type="InterPro" id="IPR016024">
    <property type="entry name" value="ARM-type_fold"/>
</dbReference>
<dbReference type="PANTHER" id="PTHR13554:SF10">
    <property type="entry name" value="26S PROTEASOME NON-ATPASE REGULATORY SUBUNIT 5"/>
    <property type="match status" value="1"/>
</dbReference>
<dbReference type="Proteomes" id="UP000594260">
    <property type="component" value="Unplaced"/>
</dbReference>
<dbReference type="GO" id="GO:0043248">
    <property type="term" value="P:proteasome assembly"/>
    <property type="evidence" value="ECO:0007669"/>
    <property type="project" value="InterPro"/>
</dbReference>
<dbReference type="KEGG" id="vde:111242854"/>
<keyword evidence="4" id="KW-1185">Reference proteome</keyword>
<dbReference type="FunCoup" id="A0A7M7M8B8">
    <property type="interactions" value="1997"/>
</dbReference>
<dbReference type="Pfam" id="PF10508">
    <property type="entry name" value="Proteasom_PSMB"/>
    <property type="match status" value="1"/>
</dbReference>
<sequence>MRKLGELLRDLADPEKINVENLNVIKSACSDHLHHNRLEFSSSLQNSDLSQLFVVLANLKNEEIQLFCQILRTLLDCVPCQLILTKYERYITEALREQCNDDIQKLVLQQLLRCARDEKVRPNLVANTTLLAYVIDRFASMTLNDSVKSLLLELTTHSIDALKILFSGDLLQRLEAVQQKGSVENLRVLELFCQVACQSEANCKKMAQLLDKVVESLKREKSDMLVLLNYIELLRILVSKPYTMDYIRSSTAVEILKDLLSHPDDPNATFYMPGVLLFFGEFGLHNPIALVHEHTAVVKVIFETARLGSPFAPTAMAAVGQIARTRDGKRCIEENLSREMAAYMRDIGKCLEMTNYSAEHKMSALIAVQSILEMEEYDQLDVITLSEKWMSCLSTTPLALLWKCAKTPFPNERLAALRVMKNIALLPWGRQGLLELPGSYEWLLDRNTEPDKAGKEIKHAIVAALLEEANSIKDVAQVKGLRKFYAEGPFYSPADVAIATEGGS</sequence>
<dbReference type="SUPFAM" id="SSF48371">
    <property type="entry name" value="ARM repeat"/>
    <property type="match status" value="1"/>
</dbReference>
<dbReference type="GeneID" id="111242854"/>
<reference evidence="3" key="1">
    <citation type="submission" date="2021-01" db="UniProtKB">
        <authorList>
            <consortium name="EnsemblMetazoa"/>
        </authorList>
    </citation>
    <scope>IDENTIFICATION</scope>
</reference>
<dbReference type="InterPro" id="IPR019538">
    <property type="entry name" value="PSMD5"/>
</dbReference>
<dbReference type="EnsemblMetazoa" id="XM_022787748">
    <property type="protein sequence ID" value="XP_022643483"/>
    <property type="gene ID" value="LOC111242854"/>
</dbReference>
<dbReference type="RefSeq" id="XP_022643483.1">
    <property type="nucleotide sequence ID" value="XM_022787748.1"/>
</dbReference>
<evidence type="ECO:0000313" key="4">
    <source>
        <dbReference type="Proteomes" id="UP000594260"/>
    </source>
</evidence>
<dbReference type="GO" id="GO:0005829">
    <property type="term" value="C:cytosol"/>
    <property type="evidence" value="ECO:0007669"/>
    <property type="project" value="TreeGrafter"/>
</dbReference>
<evidence type="ECO:0000313" key="3">
    <source>
        <dbReference type="EnsemblMetazoa" id="XP_022643483"/>
    </source>
</evidence>
<accession>A0A7M7M8B8</accession>
<dbReference type="OrthoDB" id="10250600at2759"/>
<proteinExistence type="inferred from homology"/>
<comment type="similarity">
    <text evidence="1">Belongs to the proteasome subunit S5B/HSM3 family.</text>
</comment>
<evidence type="ECO:0000256" key="1">
    <source>
        <dbReference type="ARBA" id="ARBA00006823"/>
    </source>
</evidence>
<dbReference type="AlphaFoldDB" id="A0A7M7M8B8"/>